<protein>
    <submittedName>
        <fullName evidence="2">Uncharacterized protein</fullName>
    </submittedName>
</protein>
<reference evidence="2" key="1">
    <citation type="submission" date="2014-09" db="EMBL/GenBank/DDBJ databases">
        <authorList>
            <person name="Magalhaes I.L.F."/>
            <person name="Oliveira U."/>
            <person name="Santos F.R."/>
            <person name="Vidigal T.H.D.A."/>
            <person name="Brescovit A.D."/>
            <person name="Santos A.J."/>
        </authorList>
    </citation>
    <scope>NUCLEOTIDE SEQUENCE</scope>
    <source>
        <tissue evidence="2">Shoot tissue taken approximately 20 cm above the soil surface</tissue>
    </source>
</reference>
<sequence>MALSKGRKCRSAEAEAVTSKVRSVGQQGMQTNL</sequence>
<proteinExistence type="predicted"/>
<dbReference type="EMBL" id="GBRH01191706">
    <property type="protein sequence ID" value="JAE06190.1"/>
    <property type="molecule type" value="Transcribed_RNA"/>
</dbReference>
<name>A0A0A9EZL4_ARUDO</name>
<dbReference type="AlphaFoldDB" id="A0A0A9EZL4"/>
<feature type="region of interest" description="Disordered" evidence="1">
    <location>
        <begin position="1"/>
        <end position="33"/>
    </location>
</feature>
<accession>A0A0A9EZL4</accession>
<organism evidence="2">
    <name type="scientific">Arundo donax</name>
    <name type="common">Giant reed</name>
    <name type="synonym">Donax arundinaceus</name>
    <dbReference type="NCBI Taxonomy" id="35708"/>
    <lineage>
        <taxon>Eukaryota</taxon>
        <taxon>Viridiplantae</taxon>
        <taxon>Streptophyta</taxon>
        <taxon>Embryophyta</taxon>
        <taxon>Tracheophyta</taxon>
        <taxon>Spermatophyta</taxon>
        <taxon>Magnoliopsida</taxon>
        <taxon>Liliopsida</taxon>
        <taxon>Poales</taxon>
        <taxon>Poaceae</taxon>
        <taxon>PACMAD clade</taxon>
        <taxon>Arundinoideae</taxon>
        <taxon>Arundineae</taxon>
        <taxon>Arundo</taxon>
    </lineage>
</organism>
<feature type="compositionally biased region" description="Polar residues" evidence="1">
    <location>
        <begin position="20"/>
        <end position="33"/>
    </location>
</feature>
<evidence type="ECO:0000313" key="2">
    <source>
        <dbReference type="EMBL" id="JAE06190.1"/>
    </source>
</evidence>
<evidence type="ECO:0000256" key="1">
    <source>
        <dbReference type="SAM" id="MobiDB-lite"/>
    </source>
</evidence>
<reference evidence="2" key="2">
    <citation type="journal article" date="2015" name="Data Brief">
        <title>Shoot transcriptome of the giant reed, Arundo donax.</title>
        <authorList>
            <person name="Barrero R.A."/>
            <person name="Guerrero F.D."/>
            <person name="Moolhuijzen P."/>
            <person name="Goolsby J.A."/>
            <person name="Tidwell J."/>
            <person name="Bellgard S.E."/>
            <person name="Bellgard M.I."/>
        </authorList>
    </citation>
    <scope>NUCLEOTIDE SEQUENCE</scope>
    <source>
        <tissue evidence="2">Shoot tissue taken approximately 20 cm above the soil surface</tissue>
    </source>
</reference>